<evidence type="ECO:0000313" key="1">
    <source>
        <dbReference type="EMBL" id="MFC3050536.1"/>
    </source>
</evidence>
<dbReference type="SUPFAM" id="SSF53756">
    <property type="entry name" value="UDP-Glycosyltransferase/glycogen phosphorylase"/>
    <property type="match status" value="1"/>
</dbReference>
<reference evidence="2" key="1">
    <citation type="journal article" date="2019" name="Int. J. Syst. Evol. Microbiol.">
        <title>The Global Catalogue of Microorganisms (GCM) 10K type strain sequencing project: providing services to taxonomists for standard genome sequencing and annotation.</title>
        <authorList>
            <consortium name="The Broad Institute Genomics Platform"/>
            <consortium name="The Broad Institute Genome Sequencing Center for Infectious Disease"/>
            <person name="Wu L."/>
            <person name="Ma J."/>
        </authorList>
    </citation>
    <scope>NUCLEOTIDE SEQUENCE [LARGE SCALE GENOMIC DNA]</scope>
    <source>
        <strain evidence="2">KCTC 62164</strain>
    </source>
</reference>
<evidence type="ECO:0008006" key="3">
    <source>
        <dbReference type="Google" id="ProtNLM"/>
    </source>
</evidence>
<organism evidence="1 2">
    <name type="scientific">Kordiimonas pumila</name>
    <dbReference type="NCBI Taxonomy" id="2161677"/>
    <lineage>
        <taxon>Bacteria</taxon>
        <taxon>Pseudomonadati</taxon>
        <taxon>Pseudomonadota</taxon>
        <taxon>Alphaproteobacteria</taxon>
        <taxon>Kordiimonadales</taxon>
        <taxon>Kordiimonadaceae</taxon>
        <taxon>Kordiimonas</taxon>
    </lineage>
</organism>
<dbReference type="Gene3D" id="3.40.50.11190">
    <property type="match status" value="1"/>
</dbReference>
<dbReference type="EMBL" id="JBHRSL010000001">
    <property type="protein sequence ID" value="MFC3050536.1"/>
    <property type="molecule type" value="Genomic_DNA"/>
</dbReference>
<accession>A0ABV7D069</accession>
<name>A0ABV7D069_9PROT</name>
<sequence length="306" mass="32541">MARATVIIECGQTSGLGRVRRTLTLAAALEVQGFDITVVLSSMEGKSLVEALGFEARLDMPTDLSDDLVVIDTCSQSALEINKICCASRVSLVIDDLAERPVVCDYLVNPNLYAHGLDYSAYTIGRAFLGSDFTLVDQRFFRAAKSERDRKGIVVSFGGTDNGTLALPVIKALLERTDMPVFLPVPDYVEPISALDALVRAESSVHLIRAADMPSLLGASKVFLGAAGATVLEALAAGCRVCATATQPDQHKNVAYLPRVGVMSSEVYDPEILADMAVTALKDTAIAVPLNSCAAYNIATTISSHI</sequence>
<protein>
    <recommendedName>
        <fullName evidence="3">Glycosyl transferase family 28 C-terminal domain-containing protein</fullName>
    </recommendedName>
</protein>
<dbReference type="Proteomes" id="UP001595444">
    <property type="component" value="Unassembled WGS sequence"/>
</dbReference>
<dbReference type="RefSeq" id="WP_194214913.1">
    <property type="nucleotide sequence ID" value="NZ_CP061205.1"/>
</dbReference>
<proteinExistence type="predicted"/>
<gene>
    <name evidence="1" type="ORF">ACFOKA_01315</name>
</gene>
<dbReference type="Gene3D" id="3.40.50.2000">
    <property type="entry name" value="Glycogen Phosphorylase B"/>
    <property type="match status" value="1"/>
</dbReference>
<comment type="caution">
    <text evidence="1">The sequence shown here is derived from an EMBL/GenBank/DDBJ whole genome shotgun (WGS) entry which is preliminary data.</text>
</comment>
<evidence type="ECO:0000313" key="2">
    <source>
        <dbReference type="Proteomes" id="UP001595444"/>
    </source>
</evidence>
<keyword evidence="2" id="KW-1185">Reference proteome</keyword>